<organism evidence="5 6">
    <name type="scientific">Turnera subulata</name>
    <dbReference type="NCBI Taxonomy" id="218843"/>
    <lineage>
        <taxon>Eukaryota</taxon>
        <taxon>Viridiplantae</taxon>
        <taxon>Streptophyta</taxon>
        <taxon>Embryophyta</taxon>
        <taxon>Tracheophyta</taxon>
        <taxon>Spermatophyta</taxon>
        <taxon>Magnoliopsida</taxon>
        <taxon>eudicotyledons</taxon>
        <taxon>Gunneridae</taxon>
        <taxon>Pentapetalae</taxon>
        <taxon>rosids</taxon>
        <taxon>fabids</taxon>
        <taxon>Malpighiales</taxon>
        <taxon>Passifloraceae</taxon>
        <taxon>Turnera</taxon>
    </lineage>
</organism>
<reference evidence="5" key="2">
    <citation type="journal article" date="2023" name="Plants (Basel)">
        <title>Annotation of the Turnera subulata (Passifloraceae) Draft Genome Reveals the S-Locus Evolved after the Divergence of Turneroideae from Passifloroideae in a Stepwise Manner.</title>
        <authorList>
            <person name="Henning P.M."/>
            <person name="Roalson E.H."/>
            <person name="Mir W."/>
            <person name="McCubbin A.G."/>
            <person name="Shore J.S."/>
        </authorList>
    </citation>
    <scope>NUCLEOTIDE SEQUENCE</scope>
    <source>
        <strain evidence="5">F60SS</strain>
    </source>
</reference>
<evidence type="ECO:0000256" key="3">
    <source>
        <dbReference type="SAM" id="Coils"/>
    </source>
</evidence>
<evidence type="ECO:0000256" key="2">
    <source>
        <dbReference type="ARBA" id="ARBA00022803"/>
    </source>
</evidence>
<feature type="coiled-coil region" evidence="3">
    <location>
        <begin position="206"/>
        <end position="236"/>
    </location>
</feature>
<keyword evidence="6" id="KW-1185">Reference proteome</keyword>
<sequence length="364" mass="40682">MEAEKVEDLRRSMEGCNADSCILIDDLTYGLPLSKPKSTVETEEKLEEEDEEDDEEEELEEIVESDVEVEGEVVEPDGDDPSQKMGDLGAEVTKEGREAAQEAKAKAMEAVSLGKLEEAVELLTEAVLLYPSSIMYATRASVYNKMKKPNAAIRDANVALEVNPDSAKGYKARGMARALLGQWEGALKDLQVASKLDYDEEINAVLKKVEANALRLKEHRAKYERLLKEREERKRGSARAQAFYFDKTKPLEYQANQMVFGQPQPFDEEAEFEDGEMEKYTRVKIPGVVFEENVKLWVNYDAMYLTGVAMKMEASTSEGGRGAMTPYTPYAFNIGRDASMLNGSCLLHLFEGATTSMPQDWSGT</sequence>
<dbReference type="EMBL" id="JAKUCV010003828">
    <property type="protein sequence ID" value="KAJ4837490.1"/>
    <property type="molecule type" value="Genomic_DNA"/>
</dbReference>
<dbReference type="PANTHER" id="PTHR45883:SF2">
    <property type="entry name" value="HSC70-INTERACTING PROTEIN"/>
    <property type="match status" value="1"/>
</dbReference>
<dbReference type="OrthoDB" id="533763at2759"/>
<dbReference type="SMART" id="SM00028">
    <property type="entry name" value="TPR"/>
    <property type="match status" value="3"/>
</dbReference>
<dbReference type="Gene3D" id="1.25.40.10">
    <property type="entry name" value="Tetratricopeptide repeat domain"/>
    <property type="match status" value="1"/>
</dbReference>
<gene>
    <name evidence="5" type="ORF">Tsubulata_041975</name>
</gene>
<name>A0A9Q0FTM3_9ROSI</name>
<accession>A0A9Q0FTM3</accession>
<evidence type="ECO:0000313" key="5">
    <source>
        <dbReference type="EMBL" id="KAJ4837490.1"/>
    </source>
</evidence>
<dbReference type="PANTHER" id="PTHR45883">
    <property type="entry name" value="HSC70-INTERACTING PROTEIN"/>
    <property type="match status" value="1"/>
</dbReference>
<dbReference type="SUPFAM" id="SSF48452">
    <property type="entry name" value="TPR-like"/>
    <property type="match status" value="1"/>
</dbReference>
<keyword evidence="1" id="KW-0677">Repeat</keyword>
<proteinExistence type="predicted"/>
<reference evidence="5" key="1">
    <citation type="submission" date="2022-02" db="EMBL/GenBank/DDBJ databases">
        <authorList>
            <person name="Henning P.M."/>
            <person name="McCubbin A.G."/>
            <person name="Shore J.S."/>
        </authorList>
    </citation>
    <scope>NUCLEOTIDE SEQUENCE</scope>
    <source>
        <strain evidence="5">F60SS</strain>
        <tissue evidence="5">Leaves</tissue>
    </source>
</reference>
<protein>
    <recommendedName>
        <fullName evidence="7">Cns1/TTC4 wheel domain-containing protein</fullName>
    </recommendedName>
</protein>
<evidence type="ECO:0000256" key="1">
    <source>
        <dbReference type="ARBA" id="ARBA00022737"/>
    </source>
</evidence>
<feature type="compositionally biased region" description="Acidic residues" evidence="4">
    <location>
        <begin position="44"/>
        <end position="80"/>
    </location>
</feature>
<evidence type="ECO:0000256" key="4">
    <source>
        <dbReference type="SAM" id="MobiDB-lite"/>
    </source>
</evidence>
<evidence type="ECO:0000313" key="6">
    <source>
        <dbReference type="Proteomes" id="UP001141552"/>
    </source>
</evidence>
<evidence type="ECO:0008006" key="7">
    <source>
        <dbReference type="Google" id="ProtNLM"/>
    </source>
</evidence>
<dbReference type="AlphaFoldDB" id="A0A9Q0FTM3"/>
<keyword evidence="2" id="KW-0802">TPR repeat</keyword>
<feature type="region of interest" description="Disordered" evidence="4">
    <location>
        <begin position="31"/>
        <end position="85"/>
    </location>
</feature>
<dbReference type="FunFam" id="1.25.40.10:FF:000112">
    <property type="entry name" value="FAM10 family protein"/>
    <property type="match status" value="1"/>
</dbReference>
<dbReference type="Proteomes" id="UP001141552">
    <property type="component" value="Unassembled WGS sequence"/>
</dbReference>
<dbReference type="GO" id="GO:0000118">
    <property type="term" value="C:histone deacetylase complex"/>
    <property type="evidence" value="ECO:0007669"/>
    <property type="project" value="TreeGrafter"/>
</dbReference>
<comment type="caution">
    <text evidence="5">The sequence shown here is derived from an EMBL/GenBank/DDBJ whole genome shotgun (WGS) entry which is preliminary data.</text>
</comment>
<dbReference type="GO" id="GO:0030544">
    <property type="term" value="F:Hsp70 protein binding"/>
    <property type="evidence" value="ECO:0007669"/>
    <property type="project" value="TreeGrafter"/>
</dbReference>
<dbReference type="InterPro" id="IPR019734">
    <property type="entry name" value="TPR_rpt"/>
</dbReference>
<dbReference type="InterPro" id="IPR011990">
    <property type="entry name" value="TPR-like_helical_dom_sf"/>
</dbReference>
<keyword evidence="3" id="KW-0175">Coiled coil</keyword>